<evidence type="ECO:0000313" key="4">
    <source>
        <dbReference type="Proteomes" id="UP000238823"/>
    </source>
</evidence>
<reference evidence="3 4" key="1">
    <citation type="submission" date="2018-03" db="EMBL/GenBank/DDBJ databases">
        <title>Draft Genome Sequences of the Obligatory Marine Myxobacteria Enhygromyxa salina SWB007.</title>
        <authorList>
            <person name="Poehlein A."/>
            <person name="Moghaddam J.A."/>
            <person name="Harms H."/>
            <person name="Alanjari M."/>
            <person name="Koenig G.M."/>
            <person name="Daniel R."/>
            <person name="Schaeberle T.F."/>
        </authorList>
    </citation>
    <scope>NUCLEOTIDE SEQUENCE [LARGE SCALE GENOMIC DNA]</scope>
    <source>
        <strain evidence="3 4">SWB007</strain>
    </source>
</reference>
<dbReference type="PANTHER" id="PTHR46534:SF1">
    <property type="entry name" value="IGGFC-BINDING PROTEIN N-TERMINAL DOMAIN-CONTAINING PROTEIN"/>
    <property type="match status" value="1"/>
</dbReference>
<feature type="compositionally biased region" description="Basic and acidic residues" evidence="1">
    <location>
        <begin position="66"/>
        <end position="79"/>
    </location>
</feature>
<dbReference type="AlphaFoldDB" id="A0A2S9YR62"/>
<feature type="compositionally biased region" description="Polar residues" evidence="1">
    <location>
        <begin position="34"/>
        <end position="47"/>
    </location>
</feature>
<comment type="caution">
    <text evidence="3">The sequence shown here is derived from an EMBL/GenBank/DDBJ whole genome shotgun (WGS) entry which is preliminary data.</text>
</comment>
<gene>
    <name evidence="3" type="ORF">ENSA7_25660</name>
</gene>
<dbReference type="InterPro" id="IPR035234">
    <property type="entry name" value="IgGFc-bd_N"/>
</dbReference>
<evidence type="ECO:0000259" key="2">
    <source>
        <dbReference type="Pfam" id="PF17517"/>
    </source>
</evidence>
<accession>A0A2S9YR62</accession>
<dbReference type="EMBL" id="PVNL01000051">
    <property type="protein sequence ID" value="PRQ07576.1"/>
    <property type="molecule type" value="Genomic_DNA"/>
</dbReference>
<organism evidence="3 4">
    <name type="scientific">Enhygromyxa salina</name>
    <dbReference type="NCBI Taxonomy" id="215803"/>
    <lineage>
        <taxon>Bacteria</taxon>
        <taxon>Pseudomonadati</taxon>
        <taxon>Myxococcota</taxon>
        <taxon>Polyangia</taxon>
        <taxon>Nannocystales</taxon>
        <taxon>Nannocystaceae</taxon>
        <taxon>Enhygromyxa</taxon>
    </lineage>
</organism>
<proteinExistence type="predicted"/>
<evidence type="ECO:0000256" key="1">
    <source>
        <dbReference type="SAM" id="MobiDB-lite"/>
    </source>
</evidence>
<dbReference type="Proteomes" id="UP000238823">
    <property type="component" value="Unassembled WGS sequence"/>
</dbReference>
<feature type="region of interest" description="Disordered" evidence="1">
    <location>
        <begin position="34"/>
        <end position="101"/>
    </location>
</feature>
<protein>
    <recommendedName>
        <fullName evidence="2">IgGFc-binding protein N-terminal domain-containing protein</fullName>
    </recommendedName>
</protein>
<name>A0A2S9YR62_9BACT</name>
<evidence type="ECO:0000313" key="3">
    <source>
        <dbReference type="EMBL" id="PRQ07576.1"/>
    </source>
</evidence>
<dbReference type="RefSeq" id="WP_146157641.1">
    <property type="nucleotide sequence ID" value="NZ_PVNL01000051.1"/>
</dbReference>
<sequence length="552" mass="57312">MQRSRLKACVVVGACALGCGTGRSADAGSAVTLTFGEQDSAEQTSELGTEDTAETQTTGDGDGDGEDHGDGDGDGDPKFDLTAMPDAELPPSGTIPTTCGQAQQGTSTVGCRFYAVDLDTHDGAEAVQFAVAVSNVQIDAPATVTVERKNMAGVWSTVAGPTVVPALDLHSFELPDLHQDNSGKRVGGAYRISANVPIVAYQFNPVDGASSFLSDASMLYPAATWDHIHHVVGWQPNEDSFGIQGAYATIVAAHDGTVVQVTPNVVTQGAGGVPAGQAGVPFMVNLDEGDIAEVMTQLMGSTLSGTRIISDEDHPVAVFSGHECAFVPANLQACDHLEEQLAGVRSWGTHFIASRMPVRVPNLPEAAAWQVYASEGPTTITFSASPGVVGLPAPQIVLQAGQMLPFYVRGPSSNPGDFEIQADKPIAVLQYMTGGDAIGGIGDPAMVQIAPIEQQLQRYVVLVPDTWINDVAVLTRSAGAAISLDNAPISNSLFVSVADSGYEVARVPVSDGVHVLDGGDQPFSVVIVGYDQYDSYAYLGGTGTEIINPAPG</sequence>
<dbReference type="OrthoDB" id="5524783at2"/>
<feature type="domain" description="IgGFc-binding protein N-terminal" evidence="2">
    <location>
        <begin position="215"/>
        <end position="529"/>
    </location>
</feature>
<dbReference type="Pfam" id="PF17517">
    <property type="entry name" value="IgGFc_binding"/>
    <property type="match status" value="1"/>
</dbReference>
<dbReference type="PANTHER" id="PTHR46534">
    <property type="entry name" value="IGGFC_BINDING DOMAIN-CONTAINING PROTEIN"/>
    <property type="match status" value="1"/>
</dbReference>